<name>A0A828ZPT8_ENTFC</name>
<gene>
    <name evidence="3" type="ORF">OIE_05562</name>
</gene>
<protein>
    <submittedName>
        <fullName evidence="3">Uncharacterized protein</fullName>
    </submittedName>
</protein>
<feature type="coiled-coil region" evidence="1">
    <location>
        <begin position="90"/>
        <end position="145"/>
    </location>
</feature>
<proteinExistence type="predicted"/>
<evidence type="ECO:0000256" key="1">
    <source>
        <dbReference type="SAM" id="Coils"/>
    </source>
</evidence>
<feature type="compositionally biased region" description="Low complexity" evidence="2">
    <location>
        <begin position="241"/>
        <end position="256"/>
    </location>
</feature>
<dbReference type="AlphaFoldDB" id="A0A828ZPT8"/>
<dbReference type="EMBL" id="AHXC01000010">
    <property type="protein sequence ID" value="ELB00780.1"/>
    <property type="molecule type" value="Genomic_DNA"/>
</dbReference>
<keyword evidence="1" id="KW-0175">Coiled coil</keyword>
<dbReference type="RefSeq" id="WP_002335256.1">
    <property type="nucleotide sequence ID" value="NZ_KB029694.1"/>
</dbReference>
<comment type="caution">
    <text evidence="3">The sequence shown here is derived from an EMBL/GenBank/DDBJ whole genome shotgun (WGS) entry which is preliminary data.</text>
</comment>
<reference evidence="3 4" key="1">
    <citation type="submission" date="2012-12" db="EMBL/GenBank/DDBJ databases">
        <title>The Genome Sequence of Enterococcus faecium E1590.</title>
        <authorList>
            <consortium name="The Broad Institute Genome Sequencing Platform"/>
            <consortium name="The Broad Institute Genome Sequencing Center for Infectious Disease"/>
            <person name="Earl A.M."/>
            <person name="Gilmore M.S."/>
            <person name="van Schaik W."/>
            <person name="Lebreton F."/>
            <person name="Willems R.J."/>
            <person name="Walker B."/>
            <person name="Young S.K."/>
            <person name="Zeng Q."/>
            <person name="Gargeya S."/>
            <person name="Fitzgerald M."/>
            <person name="Haas B."/>
            <person name="Abouelleil A."/>
            <person name="Alvarado L."/>
            <person name="Arachchi H.M."/>
            <person name="Berlin A.M."/>
            <person name="Chapman S.B."/>
            <person name="Dewar J."/>
            <person name="Goldberg J."/>
            <person name="Griggs A."/>
            <person name="Gujja S."/>
            <person name="Hansen M."/>
            <person name="Howarth C."/>
            <person name="Imamovic A."/>
            <person name="Larimer J."/>
            <person name="McCowan C."/>
            <person name="Murphy C."/>
            <person name="Neiman D."/>
            <person name="Pearson M."/>
            <person name="Priest M."/>
            <person name="Roberts A."/>
            <person name="Saif S."/>
            <person name="Shea T."/>
            <person name="Sisk P."/>
            <person name="Sykes S."/>
            <person name="Wortman J."/>
            <person name="Nusbaum C."/>
            <person name="Birren B."/>
        </authorList>
    </citation>
    <scope>NUCLEOTIDE SEQUENCE [LARGE SCALE GENOMIC DNA]</scope>
    <source>
        <strain evidence="3 4">E1590</strain>
    </source>
</reference>
<organism evidence="3 4">
    <name type="scientific">Enterococcus faecium EnGen0003</name>
    <dbReference type="NCBI Taxonomy" id="1138901"/>
    <lineage>
        <taxon>Bacteria</taxon>
        <taxon>Bacillati</taxon>
        <taxon>Bacillota</taxon>
        <taxon>Bacilli</taxon>
        <taxon>Lactobacillales</taxon>
        <taxon>Enterococcaceae</taxon>
        <taxon>Enterococcus</taxon>
    </lineage>
</organism>
<sequence length="265" mass="30962">MPKEDIANSLDYIHETPLDKMISNIQNPQTKDLAIQLRDQINIMESIDAHRYTNYTPDHTIEKDNKAYNRAQKEVSNIRAVLNKQAPRILRKFDDAREKTQEELAQRQQKKQLYTKKDAIQLDNLKQFKNLLDQQQKNIKKYNKVNTFWNRRYNKNKIALAKNKYVLTQVEINERSKADQSLGWNARKEMAKLENPPKNLQKAVEEYTQSLSKSPTSYDVKTKRKSTHTHEKLKLDEITQLASERSSNSNLSSASLPKPNHTLGK</sequence>
<feature type="compositionally biased region" description="Basic and acidic residues" evidence="2">
    <location>
        <begin position="228"/>
        <end position="237"/>
    </location>
</feature>
<evidence type="ECO:0000313" key="3">
    <source>
        <dbReference type="EMBL" id="ELB00780.1"/>
    </source>
</evidence>
<evidence type="ECO:0000313" key="4">
    <source>
        <dbReference type="Proteomes" id="UP000010553"/>
    </source>
</evidence>
<evidence type="ECO:0000256" key="2">
    <source>
        <dbReference type="SAM" id="MobiDB-lite"/>
    </source>
</evidence>
<feature type="region of interest" description="Disordered" evidence="2">
    <location>
        <begin position="194"/>
        <end position="265"/>
    </location>
</feature>
<dbReference type="Proteomes" id="UP000010553">
    <property type="component" value="Unassembled WGS sequence"/>
</dbReference>
<accession>A0A828ZPT8</accession>
<feature type="compositionally biased region" description="Polar residues" evidence="2">
    <location>
        <begin position="207"/>
        <end position="219"/>
    </location>
</feature>